<dbReference type="Gene3D" id="1.10.10.2910">
    <property type="match status" value="1"/>
</dbReference>
<reference evidence="1 2" key="1">
    <citation type="submission" date="2017-12" db="EMBL/GenBank/DDBJ databases">
        <title>Phylogenetic diversity of female urinary microbiome.</title>
        <authorList>
            <person name="Thomas-White K."/>
            <person name="Wolfe A.J."/>
        </authorList>
    </citation>
    <scope>NUCLEOTIDE SEQUENCE [LARGE SCALE GENOMIC DNA]</scope>
    <source>
        <strain evidence="1 2">UMB0085</strain>
    </source>
</reference>
<evidence type="ECO:0000313" key="1">
    <source>
        <dbReference type="EMBL" id="PLT10456.1"/>
    </source>
</evidence>
<dbReference type="EMBL" id="PKIW01000078">
    <property type="protein sequence ID" value="PLT10456.1"/>
    <property type="molecule type" value="Genomic_DNA"/>
</dbReference>
<accession>A0A2N5KW42</accession>
<protein>
    <submittedName>
        <fullName evidence="1">ImmA/IrrE family metallo-endopeptidase</fullName>
    </submittedName>
</protein>
<proteinExistence type="predicted"/>
<dbReference type="RefSeq" id="WP_068813597.1">
    <property type="nucleotide sequence ID" value="NZ_JACCPR010000078.1"/>
</dbReference>
<sequence length="135" mass="15163">MDTNVSKLLKKYKLKLEFAPLHCPGLIVHGKNGKPDVIVVNSKLNDDQVENVILHEIGHAKNDGDVLGDYQTNDSARSCSEHGANVFWIHEKIKQYFALGNDLDSANWLSIANALGTTDYFQVQEEIHKYALLEE</sequence>
<dbReference type="AlphaFoldDB" id="A0A2N5KW42"/>
<evidence type="ECO:0000313" key="2">
    <source>
        <dbReference type="Proteomes" id="UP000235119"/>
    </source>
</evidence>
<gene>
    <name evidence="1" type="ORF">CYJ79_10500</name>
</gene>
<comment type="caution">
    <text evidence="1">The sequence shown here is derived from an EMBL/GenBank/DDBJ whole genome shotgun (WGS) entry which is preliminary data.</text>
</comment>
<organism evidence="1 2">
    <name type="scientific">Lactobacillus crispatus</name>
    <dbReference type="NCBI Taxonomy" id="47770"/>
    <lineage>
        <taxon>Bacteria</taxon>
        <taxon>Bacillati</taxon>
        <taxon>Bacillota</taxon>
        <taxon>Bacilli</taxon>
        <taxon>Lactobacillales</taxon>
        <taxon>Lactobacillaceae</taxon>
        <taxon>Lactobacillus</taxon>
    </lineage>
</organism>
<name>A0A2N5KW42_9LACO</name>
<dbReference type="Proteomes" id="UP000235119">
    <property type="component" value="Unassembled WGS sequence"/>
</dbReference>